<sequence>MGTRRLIVGCLAAAMLVGGGIYAIGQQLRSCGLIDVWLRRSGCIAAHEFPTLFDGKSLNNPAMAFEGDSDRLALAMTETRPATATGAIPQRYILLEVSAESGTVLNRTPLGGFEEGRLNGAILLAWNGRHAAMAVPQPGKAAAPAAKEQVAATLKLMALAGGEAGWEKPLDDIPASRSGFGQFDPDNQRFRLFTGAWTIAGEKIDRGQVNWNRAFGSGDMPVNTPDGTTAVVRADKGAIEIIQADGRRSSHDLGIAGRQISTNWLLLSPDGHRLSLILRPVGADGILQVWDIRTGQRLIDAVVPRLATEAAWSADGRRLAVRRSGREGSGYALFAIDG</sequence>
<accession>A0ABV3PIR6</accession>
<keyword evidence="2" id="KW-1185">Reference proteome</keyword>
<dbReference type="Proteomes" id="UP001555786">
    <property type="component" value="Unassembled WGS sequence"/>
</dbReference>
<gene>
    <name evidence="1" type="ORF">ABXS05_08240</name>
</gene>
<reference evidence="1 2" key="1">
    <citation type="submission" date="2024-07" db="EMBL/GenBank/DDBJ databases">
        <title>Description of Labrys sedimenti sp. nov., isolated from a diclofenac-degrading enrichment culture.</title>
        <authorList>
            <person name="Tancsics A."/>
            <person name="Csepanyi A."/>
        </authorList>
    </citation>
    <scope>NUCLEOTIDE SEQUENCE [LARGE SCALE GENOMIC DNA]</scope>
    <source>
        <strain evidence="1 2">LMG 23578</strain>
    </source>
</reference>
<dbReference type="EMBL" id="JBFNQD010000002">
    <property type="protein sequence ID" value="MEW9305521.1"/>
    <property type="molecule type" value="Genomic_DNA"/>
</dbReference>
<name>A0ABV3PIR6_9HYPH</name>
<dbReference type="InterPro" id="IPR015943">
    <property type="entry name" value="WD40/YVTN_repeat-like_dom_sf"/>
</dbReference>
<protein>
    <submittedName>
        <fullName evidence="1">WD40 repeat domain-containing protein</fullName>
    </submittedName>
</protein>
<dbReference type="Gene3D" id="2.130.10.10">
    <property type="entry name" value="YVTN repeat-like/Quinoprotein amine dehydrogenase"/>
    <property type="match status" value="1"/>
</dbReference>
<organism evidence="1 2">
    <name type="scientific">Labrys neptuniae</name>
    <dbReference type="NCBI Taxonomy" id="376174"/>
    <lineage>
        <taxon>Bacteria</taxon>
        <taxon>Pseudomonadati</taxon>
        <taxon>Pseudomonadota</taxon>
        <taxon>Alphaproteobacteria</taxon>
        <taxon>Hyphomicrobiales</taxon>
        <taxon>Xanthobacteraceae</taxon>
        <taxon>Labrys</taxon>
    </lineage>
</organism>
<evidence type="ECO:0000313" key="2">
    <source>
        <dbReference type="Proteomes" id="UP001555786"/>
    </source>
</evidence>
<proteinExistence type="predicted"/>
<dbReference type="SUPFAM" id="SSF50969">
    <property type="entry name" value="YVTN repeat-like/Quinoprotein amine dehydrogenase"/>
    <property type="match status" value="1"/>
</dbReference>
<dbReference type="InterPro" id="IPR011044">
    <property type="entry name" value="Quino_amine_DH_bsu"/>
</dbReference>
<comment type="caution">
    <text evidence="1">The sequence shown here is derived from an EMBL/GenBank/DDBJ whole genome shotgun (WGS) entry which is preliminary data.</text>
</comment>
<dbReference type="RefSeq" id="WP_367623549.1">
    <property type="nucleotide sequence ID" value="NZ_JBFNQD010000002.1"/>
</dbReference>
<evidence type="ECO:0000313" key="1">
    <source>
        <dbReference type="EMBL" id="MEW9305521.1"/>
    </source>
</evidence>